<accession>A0A3L6TN43</accession>
<comment type="caution">
    <text evidence="2">The sequence shown here is derived from an EMBL/GenBank/DDBJ whole genome shotgun (WGS) entry which is preliminary data.</text>
</comment>
<name>A0A3L6TN43_PANMI</name>
<proteinExistence type="predicted"/>
<sequence>MTKAYTGNDTDRDRSLQTTPKAPPSFVQNRTGFSPKEPHTIGMEFQDNAPNGENDILGRRRHQHQQERRQGFCPENPIP</sequence>
<evidence type="ECO:0000256" key="1">
    <source>
        <dbReference type="SAM" id="MobiDB-lite"/>
    </source>
</evidence>
<reference evidence="3" key="1">
    <citation type="journal article" date="2019" name="Nat. Commun.">
        <title>The genome of broomcorn millet.</title>
        <authorList>
            <person name="Zou C."/>
            <person name="Miki D."/>
            <person name="Li D."/>
            <person name="Tang Q."/>
            <person name="Xiao L."/>
            <person name="Rajput S."/>
            <person name="Deng P."/>
            <person name="Jia W."/>
            <person name="Huang R."/>
            <person name="Zhang M."/>
            <person name="Sun Y."/>
            <person name="Hu J."/>
            <person name="Fu X."/>
            <person name="Schnable P.S."/>
            <person name="Li F."/>
            <person name="Zhang H."/>
            <person name="Feng B."/>
            <person name="Zhu X."/>
            <person name="Liu R."/>
            <person name="Schnable J.C."/>
            <person name="Zhu J.-K."/>
            <person name="Zhang H."/>
        </authorList>
    </citation>
    <scope>NUCLEOTIDE SEQUENCE [LARGE SCALE GENOMIC DNA]</scope>
</reference>
<gene>
    <name evidence="2" type="ORF">C2845_PM01G35560</name>
</gene>
<dbReference type="EMBL" id="PQIB02000001">
    <property type="protein sequence ID" value="RLN41662.1"/>
    <property type="molecule type" value="Genomic_DNA"/>
</dbReference>
<organism evidence="2 3">
    <name type="scientific">Panicum miliaceum</name>
    <name type="common">Proso millet</name>
    <name type="synonym">Broomcorn millet</name>
    <dbReference type="NCBI Taxonomy" id="4540"/>
    <lineage>
        <taxon>Eukaryota</taxon>
        <taxon>Viridiplantae</taxon>
        <taxon>Streptophyta</taxon>
        <taxon>Embryophyta</taxon>
        <taxon>Tracheophyta</taxon>
        <taxon>Spermatophyta</taxon>
        <taxon>Magnoliopsida</taxon>
        <taxon>Liliopsida</taxon>
        <taxon>Poales</taxon>
        <taxon>Poaceae</taxon>
        <taxon>PACMAD clade</taxon>
        <taxon>Panicoideae</taxon>
        <taxon>Panicodae</taxon>
        <taxon>Paniceae</taxon>
        <taxon>Panicinae</taxon>
        <taxon>Panicum</taxon>
        <taxon>Panicum sect. Panicum</taxon>
    </lineage>
</organism>
<protein>
    <submittedName>
        <fullName evidence="2">Uncharacterized protein</fullName>
    </submittedName>
</protein>
<evidence type="ECO:0000313" key="2">
    <source>
        <dbReference type="EMBL" id="RLN41662.1"/>
    </source>
</evidence>
<feature type="region of interest" description="Disordered" evidence="1">
    <location>
        <begin position="1"/>
        <end position="79"/>
    </location>
</feature>
<keyword evidence="3" id="KW-1185">Reference proteome</keyword>
<evidence type="ECO:0000313" key="3">
    <source>
        <dbReference type="Proteomes" id="UP000275267"/>
    </source>
</evidence>
<dbReference type="Proteomes" id="UP000275267">
    <property type="component" value="Unassembled WGS sequence"/>
</dbReference>
<dbReference type="AlphaFoldDB" id="A0A3L6TN43"/>
<feature type="compositionally biased region" description="Polar residues" evidence="1">
    <location>
        <begin position="16"/>
        <end position="32"/>
    </location>
</feature>